<evidence type="ECO:0000256" key="1">
    <source>
        <dbReference type="ARBA" id="ARBA00007365"/>
    </source>
</evidence>
<dbReference type="PANTHER" id="PTHR43246">
    <property type="entry name" value="PEPTIDYL-PROLYL CIS-TRANS ISOMERASE CYP38, CHLOROPLASTIC"/>
    <property type="match status" value="1"/>
</dbReference>
<name>A0A2S0MWF0_9BURK</name>
<dbReference type="InterPro" id="IPR029000">
    <property type="entry name" value="Cyclophilin-like_dom_sf"/>
</dbReference>
<dbReference type="InterPro" id="IPR044665">
    <property type="entry name" value="E_coli_cyclophilin_A-like"/>
</dbReference>
<comment type="catalytic activity">
    <reaction evidence="4">
        <text>[protein]-peptidylproline (omega=180) = [protein]-peptidylproline (omega=0)</text>
        <dbReference type="Rhea" id="RHEA:16237"/>
        <dbReference type="Rhea" id="RHEA-COMP:10747"/>
        <dbReference type="Rhea" id="RHEA-COMP:10748"/>
        <dbReference type="ChEBI" id="CHEBI:83833"/>
        <dbReference type="ChEBI" id="CHEBI:83834"/>
        <dbReference type="EC" id="5.2.1.8"/>
    </reaction>
</comment>
<dbReference type="Gene3D" id="2.40.100.10">
    <property type="entry name" value="Cyclophilin-like"/>
    <property type="match status" value="1"/>
</dbReference>
<feature type="chain" id="PRO_5015374468" description="Peptidyl-prolyl cis-trans isomerase" evidence="4">
    <location>
        <begin position="29"/>
        <end position="194"/>
    </location>
</feature>
<dbReference type="InterPro" id="IPR020892">
    <property type="entry name" value="Cyclophilin-type_PPIase_CS"/>
</dbReference>
<comment type="function">
    <text evidence="4">PPIases accelerate the folding of proteins. It catalyzes the cis-trans isomerization of proline imidic peptide bonds in oligopeptides.</text>
</comment>
<dbReference type="GO" id="GO:0006457">
    <property type="term" value="P:protein folding"/>
    <property type="evidence" value="ECO:0007669"/>
    <property type="project" value="InterPro"/>
</dbReference>
<evidence type="ECO:0000259" key="5">
    <source>
        <dbReference type="PROSITE" id="PS50072"/>
    </source>
</evidence>
<dbReference type="PRINTS" id="PR00153">
    <property type="entry name" value="CSAPPISMRASE"/>
</dbReference>
<evidence type="ECO:0000313" key="7">
    <source>
        <dbReference type="Proteomes" id="UP000239326"/>
    </source>
</evidence>
<keyword evidence="7" id="KW-1185">Reference proteome</keyword>
<dbReference type="PROSITE" id="PS00170">
    <property type="entry name" value="CSA_PPIASE_1"/>
    <property type="match status" value="1"/>
</dbReference>
<dbReference type="EC" id="5.2.1.8" evidence="4"/>
<dbReference type="GO" id="GO:0003755">
    <property type="term" value="F:peptidyl-prolyl cis-trans isomerase activity"/>
    <property type="evidence" value="ECO:0007669"/>
    <property type="project" value="UniProtKB-UniRule"/>
</dbReference>
<dbReference type="CDD" id="cd01920">
    <property type="entry name" value="cyclophilin_EcCYP_like"/>
    <property type="match status" value="1"/>
</dbReference>
<accession>A0A2S0MWF0</accession>
<dbReference type="InterPro" id="IPR002130">
    <property type="entry name" value="Cyclophilin-type_PPIase_dom"/>
</dbReference>
<reference evidence="6 7" key="1">
    <citation type="submission" date="2018-03" db="EMBL/GenBank/DDBJ databases">
        <title>Genome sequencing of Simplicispira sp.</title>
        <authorList>
            <person name="Kim S.-J."/>
            <person name="Heo J."/>
            <person name="Kwon S.-W."/>
        </authorList>
    </citation>
    <scope>NUCLEOTIDE SEQUENCE [LARGE SCALE GENOMIC DNA]</scope>
    <source>
        <strain evidence="6 7">SC1-8</strain>
    </source>
</reference>
<feature type="domain" description="PPIase cyclophilin-type" evidence="5">
    <location>
        <begin position="38"/>
        <end position="192"/>
    </location>
</feature>
<feature type="signal peptide" evidence="4">
    <location>
        <begin position="1"/>
        <end position="28"/>
    </location>
</feature>
<keyword evidence="3 4" id="KW-0413">Isomerase</keyword>
<sequence length="194" mass="20876">MISRRKWALALNALALTAMFSVANQASAEDAPKVKLATSMGDIVVQLNPEKAPKTVANFLQYVREKHYDGTIFHRVIDGFMIQGGGFTPDMAQKPMRAPIPLEAGNGLKNDKYTIAMARTGAPDSATAQFFINVKDNAMLNAPQPDGHGYAVFGKVVEGTDVVDKIRAVATSNKGPYQNVPKDPVTINSATVVE</sequence>
<evidence type="ECO:0000313" key="6">
    <source>
        <dbReference type="EMBL" id="AVO40127.1"/>
    </source>
</evidence>
<protein>
    <recommendedName>
        <fullName evidence="4">Peptidyl-prolyl cis-trans isomerase</fullName>
        <shortName evidence="4">PPIase</shortName>
        <ecNumber evidence="4">5.2.1.8</ecNumber>
    </recommendedName>
</protein>
<dbReference type="EMBL" id="CP027669">
    <property type="protein sequence ID" value="AVO40127.1"/>
    <property type="molecule type" value="Genomic_DNA"/>
</dbReference>
<evidence type="ECO:0000256" key="4">
    <source>
        <dbReference type="RuleBase" id="RU363019"/>
    </source>
</evidence>
<evidence type="ECO:0000256" key="2">
    <source>
        <dbReference type="ARBA" id="ARBA00023110"/>
    </source>
</evidence>
<dbReference type="Pfam" id="PF00160">
    <property type="entry name" value="Pro_isomerase"/>
    <property type="match status" value="1"/>
</dbReference>
<keyword evidence="4" id="KW-0732">Signal</keyword>
<keyword evidence="2 4" id="KW-0697">Rotamase</keyword>
<evidence type="ECO:0000256" key="3">
    <source>
        <dbReference type="ARBA" id="ARBA00023235"/>
    </source>
</evidence>
<organism evidence="6 7">
    <name type="scientific">Simplicispira suum</name>
    <dbReference type="NCBI Taxonomy" id="2109915"/>
    <lineage>
        <taxon>Bacteria</taxon>
        <taxon>Pseudomonadati</taxon>
        <taxon>Pseudomonadota</taxon>
        <taxon>Betaproteobacteria</taxon>
        <taxon>Burkholderiales</taxon>
        <taxon>Comamonadaceae</taxon>
        <taxon>Simplicispira</taxon>
    </lineage>
</organism>
<dbReference type="RefSeq" id="WP_106445120.1">
    <property type="nucleotide sequence ID" value="NZ_CP027669.1"/>
</dbReference>
<dbReference type="OrthoDB" id="9807797at2"/>
<dbReference type="AlphaFoldDB" id="A0A2S0MWF0"/>
<gene>
    <name evidence="6" type="ORF">C6571_01445</name>
</gene>
<proteinExistence type="inferred from homology"/>
<dbReference type="KEGG" id="simp:C6571_01445"/>
<comment type="similarity">
    <text evidence="1 4">Belongs to the cyclophilin-type PPIase family.</text>
</comment>
<dbReference type="SUPFAM" id="SSF50891">
    <property type="entry name" value="Cyclophilin-like"/>
    <property type="match status" value="1"/>
</dbReference>
<dbReference type="PROSITE" id="PS50072">
    <property type="entry name" value="CSA_PPIASE_2"/>
    <property type="match status" value="1"/>
</dbReference>
<dbReference type="Proteomes" id="UP000239326">
    <property type="component" value="Chromosome"/>
</dbReference>